<feature type="transmembrane region" description="Helical" evidence="2">
    <location>
        <begin position="103"/>
        <end position="123"/>
    </location>
</feature>
<evidence type="ECO:0000313" key="3">
    <source>
        <dbReference type="EMBL" id="CAG5122098.1"/>
    </source>
</evidence>
<evidence type="ECO:0000256" key="2">
    <source>
        <dbReference type="SAM" id="Phobius"/>
    </source>
</evidence>
<keyword evidence="2" id="KW-1133">Transmembrane helix</keyword>
<dbReference type="EMBL" id="CAJHNH020001225">
    <property type="protein sequence ID" value="CAG5122098.1"/>
    <property type="molecule type" value="Genomic_DNA"/>
</dbReference>
<protein>
    <submittedName>
        <fullName evidence="3">Uncharacterized protein</fullName>
    </submittedName>
</protein>
<keyword evidence="2" id="KW-0812">Transmembrane</keyword>
<organism evidence="3 4">
    <name type="scientific">Candidula unifasciata</name>
    <dbReference type="NCBI Taxonomy" id="100452"/>
    <lineage>
        <taxon>Eukaryota</taxon>
        <taxon>Metazoa</taxon>
        <taxon>Spiralia</taxon>
        <taxon>Lophotrochozoa</taxon>
        <taxon>Mollusca</taxon>
        <taxon>Gastropoda</taxon>
        <taxon>Heterobranchia</taxon>
        <taxon>Euthyneura</taxon>
        <taxon>Panpulmonata</taxon>
        <taxon>Eupulmonata</taxon>
        <taxon>Stylommatophora</taxon>
        <taxon>Helicina</taxon>
        <taxon>Helicoidea</taxon>
        <taxon>Geomitridae</taxon>
        <taxon>Candidula</taxon>
    </lineage>
</organism>
<name>A0A8S3Z155_9EUPU</name>
<feature type="transmembrane region" description="Helical" evidence="2">
    <location>
        <begin position="63"/>
        <end position="83"/>
    </location>
</feature>
<feature type="region of interest" description="Disordered" evidence="1">
    <location>
        <begin position="1"/>
        <end position="28"/>
    </location>
</feature>
<gene>
    <name evidence="3" type="ORF">CUNI_LOCUS7656</name>
</gene>
<dbReference type="OrthoDB" id="10291533at2759"/>
<comment type="caution">
    <text evidence="3">The sequence shown here is derived from an EMBL/GenBank/DDBJ whole genome shotgun (WGS) entry which is preliminary data.</text>
</comment>
<evidence type="ECO:0000313" key="4">
    <source>
        <dbReference type="Proteomes" id="UP000678393"/>
    </source>
</evidence>
<dbReference type="Proteomes" id="UP000678393">
    <property type="component" value="Unassembled WGS sequence"/>
</dbReference>
<keyword evidence="4" id="KW-1185">Reference proteome</keyword>
<evidence type="ECO:0000256" key="1">
    <source>
        <dbReference type="SAM" id="MobiDB-lite"/>
    </source>
</evidence>
<accession>A0A8S3Z155</accession>
<reference evidence="3" key="1">
    <citation type="submission" date="2021-04" db="EMBL/GenBank/DDBJ databases">
        <authorList>
            <consortium name="Molecular Ecology Group"/>
        </authorList>
    </citation>
    <scope>NUCLEOTIDE SEQUENCE</scope>
</reference>
<proteinExistence type="predicted"/>
<keyword evidence="2" id="KW-0472">Membrane</keyword>
<dbReference type="AlphaFoldDB" id="A0A8S3Z155"/>
<sequence>MRSSQNSRRRSSASLHSPRSSPDSYDEMSRHDYRNEYKSSTKIELNRLKQWLSDVTGVLDRPTIALTVFAIGVFFIILASKQVKKFFDALEFIGITVQLPYGFLYNFMAALVFMFVWVDMVLFTKCAKWLIQWSSSAWSYALKIRASMKEVENKERYNLDRNRKKRT</sequence>
<feature type="compositionally biased region" description="Low complexity" evidence="1">
    <location>
        <begin position="1"/>
        <end position="23"/>
    </location>
</feature>